<dbReference type="RefSeq" id="WP_035086831.1">
    <property type="nucleotide sequence ID" value="NZ_JQGC01000028.1"/>
</dbReference>
<dbReference type="NCBIfam" id="TIGR00228">
    <property type="entry name" value="ruvC"/>
    <property type="match status" value="1"/>
</dbReference>
<dbReference type="GO" id="GO:0008821">
    <property type="term" value="F:crossover junction DNA endonuclease activity"/>
    <property type="evidence" value="ECO:0007669"/>
    <property type="project" value="UniProtKB-UniRule"/>
</dbReference>
<comment type="caution">
    <text evidence="15">The sequence shown here is derived from an EMBL/GenBank/DDBJ whole genome shotgun (WGS) entry which is preliminary data.</text>
</comment>
<dbReference type="InterPro" id="IPR036397">
    <property type="entry name" value="RNaseH_sf"/>
</dbReference>
<dbReference type="CDD" id="cd16962">
    <property type="entry name" value="RuvC"/>
    <property type="match status" value="1"/>
</dbReference>
<proteinExistence type="inferred from homology"/>
<evidence type="ECO:0000256" key="3">
    <source>
        <dbReference type="ARBA" id="ARBA00022722"/>
    </source>
</evidence>
<dbReference type="PANTHER" id="PTHR30194:SF3">
    <property type="entry name" value="CROSSOVER JUNCTION ENDODEOXYRIBONUCLEASE RUVC"/>
    <property type="match status" value="1"/>
</dbReference>
<feature type="binding site" evidence="13">
    <location>
        <position position="71"/>
    </location>
    <ligand>
        <name>Mg(2+)</name>
        <dbReference type="ChEBI" id="CHEBI:18420"/>
        <label>2</label>
    </ligand>
</feature>
<feature type="binding site" evidence="13">
    <location>
        <position position="11"/>
    </location>
    <ligand>
        <name>Mg(2+)</name>
        <dbReference type="ChEBI" id="CHEBI:18420"/>
        <label>1</label>
    </ligand>
</feature>
<protein>
    <recommendedName>
        <fullName evidence="13 14">Crossover junction endodeoxyribonuclease RuvC</fullName>
        <ecNumber evidence="13 14">3.1.21.10</ecNumber>
    </recommendedName>
    <alternativeName>
        <fullName evidence="13">Holliday junction nuclease RuvC</fullName>
    </alternativeName>
    <alternativeName>
        <fullName evidence="13">Holliday junction resolvase RuvC</fullName>
    </alternativeName>
</protein>
<dbReference type="HAMAP" id="MF_00034">
    <property type="entry name" value="RuvC"/>
    <property type="match status" value="1"/>
</dbReference>
<keyword evidence="9 13" id="KW-0238">DNA-binding</keyword>
<keyword evidence="4 13" id="KW-0479">Metal-binding</keyword>
<dbReference type="GO" id="GO:0009432">
    <property type="term" value="P:SOS response"/>
    <property type="evidence" value="ECO:0007669"/>
    <property type="project" value="UniProtKB-ARBA"/>
</dbReference>
<dbReference type="Gene3D" id="3.30.420.10">
    <property type="entry name" value="Ribonuclease H-like superfamily/Ribonuclease H"/>
    <property type="match status" value="1"/>
</dbReference>
<comment type="subunit">
    <text evidence="13">Homodimer which binds Holliday junction (HJ) DNA. The HJ becomes 2-fold symmetrical on binding to RuvC with unstacked arms; it has a different conformation from HJ DNA in complex with RuvA. In the full resolvosome a probable DNA-RuvA(4)-RuvB(12)-RuvC(2) complex forms which resolves the HJ.</text>
</comment>
<comment type="subcellular location">
    <subcellularLocation>
        <location evidence="13">Cytoplasm</location>
    </subcellularLocation>
</comment>
<sequence length="168" mass="17697">MSKSVRIIGIDPGLRRCGWGIVDALDNRLSFVAAGTVTPPIDGMLADRLAMLAAGLKEVLTQHQPEEAAVEETFVNAGARSALILGQARGVALVTPAQHGLFVAEYATNLVKKSVVGTGHAEKKQVELMVRTLLPTANFKGADASDALAVAICHAHHRVSARRMGALL</sequence>
<keyword evidence="8 13" id="KW-0460">Magnesium</keyword>
<accession>A0A087LX83</accession>
<keyword evidence="16" id="KW-1185">Reference proteome</keyword>
<dbReference type="EMBL" id="JQGC01000028">
    <property type="protein sequence ID" value="KFL29236.1"/>
    <property type="molecule type" value="Genomic_DNA"/>
</dbReference>
<evidence type="ECO:0000256" key="6">
    <source>
        <dbReference type="ARBA" id="ARBA00022763"/>
    </source>
</evidence>
<dbReference type="FunFam" id="3.30.420.10:FF:000002">
    <property type="entry name" value="Crossover junction endodeoxyribonuclease RuvC"/>
    <property type="match status" value="1"/>
</dbReference>
<evidence type="ECO:0000256" key="10">
    <source>
        <dbReference type="ARBA" id="ARBA00023172"/>
    </source>
</evidence>
<feature type="binding site" evidence="13">
    <location>
        <position position="143"/>
    </location>
    <ligand>
        <name>Mg(2+)</name>
        <dbReference type="ChEBI" id="CHEBI:18420"/>
        <label>1</label>
    </ligand>
</feature>
<comment type="similarity">
    <text evidence="1 13">Belongs to the RuvC family.</text>
</comment>
<dbReference type="GO" id="GO:0048476">
    <property type="term" value="C:Holliday junction resolvase complex"/>
    <property type="evidence" value="ECO:0007669"/>
    <property type="project" value="UniProtKB-UniRule"/>
</dbReference>
<organism evidence="15 16">
    <name type="scientific">Devosia riboflavina</name>
    <dbReference type="NCBI Taxonomy" id="46914"/>
    <lineage>
        <taxon>Bacteria</taxon>
        <taxon>Pseudomonadati</taxon>
        <taxon>Pseudomonadota</taxon>
        <taxon>Alphaproteobacteria</taxon>
        <taxon>Hyphomicrobiales</taxon>
        <taxon>Devosiaceae</taxon>
        <taxon>Devosia</taxon>
    </lineage>
</organism>
<evidence type="ECO:0000256" key="11">
    <source>
        <dbReference type="ARBA" id="ARBA00023204"/>
    </source>
</evidence>
<evidence type="ECO:0000256" key="4">
    <source>
        <dbReference type="ARBA" id="ARBA00022723"/>
    </source>
</evidence>
<dbReference type="GO" id="GO:0006310">
    <property type="term" value="P:DNA recombination"/>
    <property type="evidence" value="ECO:0007669"/>
    <property type="project" value="UniProtKB-UniRule"/>
</dbReference>
<keyword evidence="10 13" id="KW-0233">DNA recombination</keyword>
<keyword evidence="7 13" id="KW-0378">Hydrolase</keyword>
<dbReference type="GO" id="GO:0006281">
    <property type="term" value="P:DNA repair"/>
    <property type="evidence" value="ECO:0007669"/>
    <property type="project" value="UniProtKB-UniRule"/>
</dbReference>
<dbReference type="InterPro" id="IPR002176">
    <property type="entry name" value="X-over_junc_endoDNase_RuvC"/>
</dbReference>
<comment type="function">
    <text evidence="13">The RuvA-RuvB-RuvC complex processes Holliday junction (HJ) DNA during genetic recombination and DNA repair. Endonuclease that resolves HJ intermediates. Cleaves cruciform DNA by making single-stranded nicks across the HJ at symmetrical positions within the homologous arms, yielding a 5'-phosphate and a 3'-hydroxyl group; requires a central core of homology in the junction. The consensus cleavage sequence is 5'-(A/T)TT(C/G)-3'. Cleavage occurs on the 3'-side of the TT dinucleotide at the point of strand exchange. HJ branch migration catalyzed by RuvA-RuvB allows RuvC to scan DNA until it finds its consensus sequence, where it cleaves and resolves the cruciform DNA.</text>
</comment>
<dbReference type="PANTHER" id="PTHR30194">
    <property type="entry name" value="CROSSOVER JUNCTION ENDODEOXYRIBONUCLEASE RUVC"/>
    <property type="match status" value="1"/>
</dbReference>
<dbReference type="InterPro" id="IPR012337">
    <property type="entry name" value="RNaseH-like_sf"/>
</dbReference>
<keyword evidence="3 13" id="KW-0540">Nuclease</keyword>
<evidence type="ECO:0000256" key="9">
    <source>
        <dbReference type="ARBA" id="ARBA00023125"/>
    </source>
</evidence>
<dbReference type="SUPFAM" id="SSF53098">
    <property type="entry name" value="Ribonuclease H-like"/>
    <property type="match status" value="1"/>
</dbReference>
<feature type="active site" evidence="13">
    <location>
        <position position="71"/>
    </location>
</feature>
<evidence type="ECO:0000256" key="13">
    <source>
        <dbReference type="HAMAP-Rule" id="MF_00034"/>
    </source>
</evidence>
<dbReference type="PRINTS" id="PR00696">
    <property type="entry name" value="RSOLVASERUVC"/>
</dbReference>
<dbReference type="OrthoDB" id="9805499at2"/>
<dbReference type="GO" id="GO:0003677">
    <property type="term" value="F:DNA binding"/>
    <property type="evidence" value="ECO:0007669"/>
    <property type="project" value="UniProtKB-KW"/>
</dbReference>
<feature type="active site" evidence="13">
    <location>
        <position position="11"/>
    </location>
</feature>
<dbReference type="STRING" id="46914.JP75_21915"/>
<keyword evidence="11 13" id="KW-0234">DNA repair</keyword>
<evidence type="ECO:0000256" key="5">
    <source>
        <dbReference type="ARBA" id="ARBA00022759"/>
    </source>
</evidence>
<keyword evidence="2 13" id="KW-0963">Cytoplasm</keyword>
<dbReference type="GO" id="GO:0005737">
    <property type="term" value="C:cytoplasm"/>
    <property type="evidence" value="ECO:0007669"/>
    <property type="project" value="UniProtKB-SubCell"/>
</dbReference>
<evidence type="ECO:0000256" key="7">
    <source>
        <dbReference type="ARBA" id="ARBA00022801"/>
    </source>
</evidence>
<dbReference type="EC" id="3.1.21.10" evidence="13 14"/>
<evidence type="ECO:0000313" key="16">
    <source>
        <dbReference type="Proteomes" id="UP000028981"/>
    </source>
</evidence>
<comment type="catalytic activity">
    <reaction evidence="12 13">
        <text>Endonucleolytic cleavage at a junction such as a reciprocal single-stranded crossover between two homologous DNA duplexes (Holliday junction).</text>
        <dbReference type="EC" id="3.1.21.10"/>
    </reaction>
</comment>
<dbReference type="PROSITE" id="PS01321">
    <property type="entry name" value="RUVC"/>
    <property type="match status" value="1"/>
</dbReference>
<evidence type="ECO:0000256" key="2">
    <source>
        <dbReference type="ARBA" id="ARBA00022490"/>
    </source>
</evidence>
<dbReference type="GO" id="GO:0000287">
    <property type="term" value="F:magnesium ion binding"/>
    <property type="evidence" value="ECO:0007669"/>
    <property type="project" value="UniProtKB-UniRule"/>
</dbReference>
<dbReference type="Pfam" id="PF02075">
    <property type="entry name" value="RuvC"/>
    <property type="match status" value="1"/>
</dbReference>
<feature type="active site" evidence="13">
    <location>
        <position position="143"/>
    </location>
</feature>
<evidence type="ECO:0000256" key="8">
    <source>
        <dbReference type="ARBA" id="ARBA00022842"/>
    </source>
</evidence>
<evidence type="ECO:0000256" key="12">
    <source>
        <dbReference type="ARBA" id="ARBA00029354"/>
    </source>
</evidence>
<keyword evidence="6 13" id="KW-0227">DNA damage</keyword>
<dbReference type="Proteomes" id="UP000028981">
    <property type="component" value="Unassembled WGS sequence"/>
</dbReference>
<dbReference type="AlphaFoldDB" id="A0A087LX83"/>
<gene>
    <name evidence="13" type="primary">ruvC</name>
    <name evidence="15" type="ORF">JP75_21915</name>
</gene>
<evidence type="ECO:0000256" key="1">
    <source>
        <dbReference type="ARBA" id="ARBA00009518"/>
    </source>
</evidence>
<keyword evidence="5 13" id="KW-0255">Endonuclease</keyword>
<name>A0A087LX83_9HYPH</name>
<evidence type="ECO:0000256" key="14">
    <source>
        <dbReference type="NCBIfam" id="TIGR00228"/>
    </source>
</evidence>
<reference evidence="15 16" key="1">
    <citation type="submission" date="2014-08" db="EMBL/GenBank/DDBJ databases">
        <authorList>
            <person name="Hassan Y.I."/>
            <person name="Lepp D."/>
            <person name="Zhou T."/>
        </authorList>
    </citation>
    <scope>NUCLEOTIDE SEQUENCE [LARGE SCALE GENOMIC DNA]</scope>
    <source>
        <strain evidence="15 16">IFO13584</strain>
    </source>
</reference>
<dbReference type="InterPro" id="IPR020563">
    <property type="entry name" value="X-over_junc_endoDNase_Mg_BS"/>
</dbReference>
<evidence type="ECO:0000313" key="15">
    <source>
        <dbReference type="EMBL" id="KFL29236.1"/>
    </source>
</evidence>
<comment type="cofactor">
    <cofactor evidence="13">
        <name>Mg(2+)</name>
        <dbReference type="ChEBI" id="CHEBI:18420"/>
    </cofactor>
    <text evidence="13">Binds 2 Mg(2+) ion per subunit.</text>
</comment>